<dbReference type="SUPFAM" id="SSF46934">
    <property type="entry name" value="UBA-like"/>
    <property type="match status" value="1"/>
</dbReference>
<dbReference type="FunFam" id="3.10.450.50:FF:000004">
    <property type="entry name" value="Nuclear RNA export factor 1"/>
    <property type="match status" value="1"/>
</dbReference>
<evidence type="ECO:0000256" key="1">
    <source>
        <dbReference type="ARBA" id="ARBA00004123"/>
    </source>
</evidence>
<dbReference type="CDD" id="cd14342">
    <property type="entry name" value="UBA_TAP-C"/>
    <property type="match status" value="1"/>
</dbReference>
<dbReference type="InterPro" id="IPR030217">
    <property type="entry name" value="NXF_fam"/>
</dbReference>
<comment type="similarity">
    <text evidence="2">Belongs to the NXF family.</text>
</comment>
<evidence type="ECO:0000313" key="12">
    <source>
        <dbReference type="Proteomes" id="UP001431783"/>
    </source>
</evidence>
<comment type="subcellular location">
    <subcellularLocation>
        <location evidence="1">Nucleus</location>
    </subcellularLocation>
</comment>
<dbReference type="SMART" id="SM00804">
    <property type="entry name" value="TAP_C"/>
    <property type="match status" value="1"/>
</dbReference>
<dbReference type="Pfam" id="PF09162">
    <property type="entry name" value="Tap-RNA_bind"/>
    <property type="match status" value="1"/>
</dbReference>
<dbReference type="InterPro" id="IPR012677">
    <property type="entry name" value="Nucleotide-bd_a/b_plait_sf"/>
</dbReference>
<evidence type="ECO:0000256" key="2">
    <source>
        <dbReference type="ARBA" id="ARBA00009285"/>
    </source>
</evidence>
<protein>
    <recommendedName>
        <fullName evidence="13">Nuclear RNA export factor 1</fullName>
    </recommendedName>
</protein>
<dbReference type="Pfam" id="PF03943">
    <property type="entry name" value="TAP_C"/>
    <property type="match status" value="1"/>
</dbReference>
<feature type="compositionally biased region" description="Low complexity" evidence="8">
    <location>
        <begin position="558"/>
        <end position="569"/>
    </location>
</feature>
<keyword evidence="4" id="KW-0433">Leucine-rich repeat</keyword>
<sequence>MSKKFLNKPHWKLANLHVFEHNTRRTRERRGISKTKNNDDKDIEWGSFVKAHFNGHDVFIETTAGPSCPGNKLNNKTNPPMPSALKKRRLWQNPSGWYGITMPNGNKYDKLFLQQTLLEILNPLAFHPIAWRPDGNNITFYVDDFKVAEKLHLIDHGIAMPDGFQMILNVKHGTPNVRISGEVKSKMRFALMSRYNLTNKSLDLTKFHYDPIVKDWFCALYKPAIFCAMVDIINENFPDLEALSLNDNNIRIMWLLGKHAQRLKNVKIMHLAHNKIRDTWMLNTLAEMPLVELRLEGNPMCDYLKEKDLYISEIRNMFPKLIRLDDIDLPPPNSFDIEHKELPAASQTFLCDAQGGPLIRQFLEQYFQLFDSYNRKLLAQAYHENAIFSMTMAYPHKNKDRTFYWVSGYGNDKNDRTSSWLNWYTTDNRDLKVVTDSERRFNLLKKGPESIVSFLKDMPMTIHDIMNFKVDLTVFTPLMMGFTVFGLFKEIKSGHKQPPIRSFSRTFIVIPSGNGYQICNEELHITNATEDQIKTFKRTPMPPLPDLTSLQISTPDESVPNTSVPSTSVANTSIPNTSVPNAPLIQEVDGVDNLAKQLKALSVQSGMNLEWSSKCLEENAWNFERATMAFNELQKKGSIPAEAFMK</sequence>
<dbReference type="SUPFAM" id="SSF54427">
    <property type="entry name" value="NTF2-like"/>
    <property type="match status" value="1"/>
</dbReference>
<dbReference type="PROSITE" id="PS51281">
    <property type="entry name" value="TAP_C"/>
    <property type="match status" value="1"/>
</dbReference>
<feature type="region of interest" description="Disordered" evidence="8">
    <location>
        <begin position="556"/>
        <end position="575"/>
    </location>
</feature>
<dbReference type="Gene3D" id="3.10.450.50">
    <property type="match status" value="1"/>
</dbReference>
<dbReference type="GO" id="GO:0016973">
    <property type="term" value="P:poly(A)+ mRNA export from nucleus"/>
    <property type="evidence" value="ECO:0007669"/>
    <property type="project" value="TreeGrafter"/>
</dbReference>
<keyword evidence="3" id="KW-0813">Transport</keyword>
<dbReference type="PANTHER" id="PTHR10662">
    <property type="entry name" value="NUCLEAR RNA EXPORT FACTOR"/>
    <property type="match status" value="1"/>
</dbReference>
<dbReference type="Proteomes" id="UP001431783">
    <property type="component" value="Unassembled WGS sequence"/>
</dbReference>
<dbReference type="GO" id="GO:0005737">
    <property type="term" value="C:cytoplasm"/>
    <property type="evidence" value="ECO:0007669"/>
    <property type="project" value="InterPro"/>
</dbReference>
<evidence type="ECO:0000259" key="9">
    <source>
        <dbReference type="PROSITE" id="PS50177"/>
    </source>
</evidence>
<proteinExistence type="inferred from homology"/>
<dbReference type="InterPro" id="IPR032710">
    <property type="entry name" value="NTF2-like_dom_sf"/>
</dbReference>
<accession>A0AAW1URC5</accession>
<dbReference type="Gene3D" id="1.10.8.10">
    <property type="entry name" value="DNA helicase RuvA subunit, C-terminal domain"/>
    <property type="match status" value="1"/>
</dbReference>
<dbReference type="InterPro" id="IPR005637">
    <property type="entry name" value="TAP_C_dom"/>
</dbReference>
<evidence type="ECO:0000259" key="10">
    <source>
        <dbReference type="PROSITE" id="PS51281"/>
    </source>
</evidence>
<dbReference type="InterPro" id="IPR009060">
    <property type="entry name" value="UBA-like_sf"/>
</dbReference>
<dbReference type="SUPFAM" id="SSF54928">
    <property type="entry name" value="RNA-binding domain, RBD"/>
    <property type="match status" value="1"/>
</dbReference>
<dbReference type="GO" id="GO:0003723">
    <property type="term" value="F:RNA binding"/>
    <property type="evidence" value="ECO:0007669"/>
    <property type="project" value="InterPro"/>
</dbReference>
<evidence type="ECO:0000256" key="7">
    <source>
        <dbReference type="ARBA" id="ARBA00023242"/>
    </source>
</evidence>
<keyword evidence="5" id="KW-0677">Repeat</keyword>
<evidence type="ECO:0000256" key="4">
    <source>
        <dbReference type="ARBA" id="ARBA00022614"/>
    </source>
</evidence>
<dbReference type="InterPro" id="IPR018222">
    <property type="entry name" value="Nuclear_transport_factor_2_euk"/>
</dbReference>
<dbReference type="PROSITE" id="PS50177">
    <property type="entry name" value="NTF2_DOMAIN"/>
    <property type="match status" value="1"/>
</dbReference>
<comment type="caution">
    <text evidence="11">The sequence shown here is derived from an EMBL/GenBank/DDBJ whole genome shotgun (WGS) entry which is preliminary data.</text>
</comment>
<reference evidence="11 12" key="1">
    <citation type="submission" date="2023-03" db="EMBL/GenBank/DDBJ databases">
        <title>Genome insight into feeding habits of ladybird beetles.</title>
        <authorList>
            <person name="Li H.-S."/>
            <person name="Huang Y.-H."/>
            <person name="Pang H."/>
        </authorList>
    </citation>
    <scope>NUCLEOTIDE SEQUENCE [LARGE SCALE GENOMIC DNA]</scope>
    <source>
        <strain evidence="11">SYSU_2023b</strain>
        <tissue evidence="11">Whole body</tissue>
    </source>
</reference>
<organism evidence="11 12">
    <name type="scientific">Henosepilachna vigintioctopunctata</name>
    <dbReference type="NCBI Taxonomy" id="420089"/>
    <lineage>
        <taxon>Eukaryota</taxon>
        <taxon>Metazoa</taxon>
        <taxon>Ecdysozoa</taxon>
        <taxon>Arthropoda</taxon>
        <taxon>Hexapoda</taxon>
        <taxon>Insecta</taxon>
        <taxon>Pterygota</taxon>
        <taxon>Neoptera</taxon>
        <taxon>Endopterygota</taxon>
        <taxon>Coleoptera</taxon>
        <taxon>Polyphaga</taxon>
        <taxon>Cucujiformia</taxon>
        <taxon>Coccinelloidea</taxon>
        <taxon>Coccinellidae</taxon>
        <taxon>Epilachninae</taxon>
        <taxon>Epilachnini</taxon>
        <taxon>Henosepilachna</taxon>
    </lineage>
</organism>
<dbReference type="InterPro" id="IPR002075">
    <property type="entry name" value="NTF2_dom"/>
</dbReference>
<dbReference type="SUPFAM" id="SSF52058">
    <property type="entry name" value="L domain-like"/>
    <property type="match status" value="1"/>
</dbReference>
<feature type="domain" description="TAP-C" evidence="10">
    <location>
        <begin position="592"/>
        <end position="646"/>
    </location>
</feature>
<dbReference type="Pfam" id="PF22602">
    <property type="entry name" value="NXF_NTF2"/>
    <property type="match status" value="1"/>
</dbReference>
<dbReference type="InterPro" id="IPR032675">
    <property type="entry name" value="LRR_dom_sf"/>
</dbReference>
<dbReference type="PANTHER" id="PTHR10662:SF22">
    <property type="entry name" value="NUCLEAR RNA EXPORT FACTOR 1"/>
    <property type="match status" value="1"/>
</dbReference>
<dbReference type="InterPro" id="IPR015245">
    <property type="entry name" value="Tap_RNA-bd"/>
</dbReference>
<evidence type="ECO:0000256" key="6">
    <source>
        <dbReference type="ARBA" id="ARBA00022816"/>
    </source>
</evidence>
<dbReference type="Gene3D" id="3.30.70.330">
    <property type="match status" value="1"/>
</dbReference>
<keyword evidence="7" id="KW-0539">Nucleus</keyword>
<keyword evidence="12" id="KW-1185">Reference proteome</keyword>
<evidence type="ECO:0000256" key="5">
    <source>
        <dbReference type="ARBA" id="ARBA00022737"/>
    </source>
</evidence>
<evidence type="ECO:0000256" key="8">
    <source>
        <dbReference type="SAM" id="MobiDB-lite"/>
    </source>
</evidence>
<evidence type="ECO:0000256" key="3">
    <source>
        <dbReference type="ARBA" id="ARBA00022448"/>
    </source>
</evidence>
<dbReference type="GO" id="GO:0005634">
    <property type="term" value="C:nucleus"/>
    <property type="evidence" value="ECO:0007669"/>
    <property type="project" value="UniProtKB-SubCell"/>
</dbReference>
<dbReference type="Pfam" id="PF24048">
    <property type="entry name" value="LRR_NXF1-5"/>
    <property type="match status" value="1"/>
</dbReference>
<dbReference type="AlphaFoldDB" id="A0AAW1URC5"/>
<dbReference type="InterPro" id="IPR057125">
    <property type="entry name" value="NXF1/2/3/5-like_LRR"/>
</dbReference>
<feature type="domain" description="NTF2" evidence="9">
    <location>
        <begin position="358"/>
        <end position="525"/>
    </location>
</feature>
<dbReference type="EMBL" id="JARQZJ010000091">
    <property type="protein sequence ID" value="KAK9883389.1"/>
    <property type="molecule type" value="Genomic_DNA"/>
</dbReference>
<gene>
    <name evidence="11" type="ORF">WA026_001564</name>
</gene>
<keyword evidence="6" id="KW-0509">mRNA transport</keyword>
<name>A0AAW1URC5_9CUCU</name>
<dbReference type="InterPro" id="IPR035979">
    <property type="entry name" value="RBD_domain_sf"/>
</dbReference>
<evidence type="ECO:0000313" key="11">
    <source>
        <dbReference type="EMBL" id="KAK9883389.1"/>
    </source>
</evidence>
<dbReference type="FunFam" id="1.10.8.10:FF:000018">
    <property type="entry name" value="Nuclear RNA export factor 1"/>
    <property type="match status" value="1"/>
</dbReference>
<dbReference type="Gene3D" id="3.80.10.10">
    <property type="entry name" value="Ribonuclease Inhibitor"/>
    <property type="match status" value="1"/>
</dbReference>
<evidence type="ECO:0008006" key="13">
    <source>
        <dbReference type="Google" id="ProtNLM"/>
    </source>
</evidence>